<evidence type="ECO:0000313" key="1">
    <source>
        <dbReference type="EMBL" id="KAF9457098.1"/>
    </source>
</evidence>
<evidence type="ECO:0008006" key="3">
    <source>
        <dbReference type="Google" id="ProtNLM"/>
    </source>
</evidence>
<name>A0A9P5XT44_9AGAR</name>
<keyword evidence="2" id="KW-1185">Reference proteome</keyword>
<reference evidence="1" key="1">
    <citation type="submission" date="2020-11" db="EMBL/GenBank/DDBJ databases">
        <authorList>
            <consortium name="DOE Joint Genome Institute"/>
            <person name="Ahrendt S."/>
            <person name="Riley R."/>
            <person name="Andreopoulos W."/>
            <person name="Labutti K."/>
            <person name="Pangilinan J."/>
            <person name="Ruiz-Duenas F.J."/>
            <person name="Barrasa J.M."/>
            <person name="Sanchez-Garcia M."/>
            <person name="Camarero S."/>
            <person name="Miyauchi S."/>
            <person name="Serrano A."/>
            <person name="Linde D."/>
            <person name="Babiker R."/>
            <person name="Drula E."/>
            <person name="Ayuso-Fernandez I."/>
            <person name="Pacheco R."/>
            <person name="Padilla G."/>
            <person name="Ferreira P."/>
            <person name="Barriuso J."/>
            <person name="Kellner H."/>
            <person name="Castanera R."/>
            <person name="Alfaro M."/>
            <person name="Ramirez L."/>
            <person name="Pisabarro A.G."/>
            <person name="Kuo A."/>
            <person name="Tritt A."/>
            <person name="Lipzen A."/>
            <person name="He G."/>
            <person name="Yan M."/>
            <person name="Ng V."/>
            <person name="Cullen D."/>
            <person name="Martin F."/>
            <person name="Rosso M.-N."/>
            <person name="Henrissat B."/>
            <person name="Hibbett D."/>
            <person name="Martinez A.T."/>
            <person name="Grigoriev I.V."/>
        </authorList>
    </citation>
    <scope>NUCLEOTIDE SEQUENCE</scope>
    <source>
        <strain evidence="1">CBS 247.69</strain>
    </source>
</reference>
<accession>A0A9P5XT44</accession>
<dbReference type="AlphaFoldDB" id="A0A9P5XT44"/>
<evidence type="ECO:0000313" key="2">
    <source>
        <dbReference type="Proteomes" id="UP000807353"/>
    </source>
</evidence>
<comment type="caution">
    <text evidence="1">The sequence shown here is derived from an EMBL/GenBank/DDBJ whole genome shotgun (WGS) entry which is preliminary data.</text>
</comment>
<sequence>MYSSSFTTSRIVDDLIPFILEGNDHWWPRDLIRLSQVSQAWLGPARRILYASPALHSFNACSQLARTLSDNPSLCSLVKEIDLRPISRNSSVSTQPGIKEGAGVRFILGLEGLESVTLGGYLAFGAERFLHSLGDPYIVRYLHIDGSLAEDSLSARPSLEWDESLAFKFQSLRILRLTSLELDIIYPSIPYQLSICEFILDNVTITSGFLSHLLCETPSLERLCMLTKDASEYDEHLKLVLGICNIQILEYETQTDLPFHHTIFNGDTHLPSLRCLRLNGVHIDTDSLHAIGQSCRNLEELSIFGRTVNIHPQDWVDFLKSGNPSSLHNLGLPWGTNRPPFMKWHNTARQEILAAAAHRRIHVFSDS</sequence>
<dbReference type="Proteomes" id="UP000807353">
    <property type="component" value="Unassembled WGS sequence"/>
</dbReference>
<dbReference type="OrthoDB" id="3251638at2759"/>
<dbReference type="SUPFAM" id="SSF52047">
    <property type="entry name" value="RNI-like"/>
    <property type="match status" value="1"/>
</dbReference>
<dbReference type="InterPro" id="IPR032675">
    <property type="entry name" value="LRR_dom_sf"/>
</dbReference>
<dbReference type="EMBL" id="MU150387">
    <property type="protein sequence ID" value="KAF9457098.1"/>
    <property type="molecule type" value="Genomic_DNA"/>
</dbReference>
<organism evidence="1 2">
    <name type="scientific">Collybia nuda</name>
    <dbReference type="NCBI Taxonomy" id="64659"/>
    <lineage>
        <taxon>Eukaryota</taxon>
        <taxon>Fungi</taxon>
        <taxon>Dikarya</taxon>
        <taxon>Basidiomycota</taxon>
        <taxon>Agaricomycotina</taxon>
        <taxon>Agaricomycetes</taxon>
        <taxon>Agaricomycetidae</taxon>
        <taxon>Agaricales</taxon>
        <taxon>Tricholomatineae</taxon>
        <taxon>Clitocybaceae</taxon>
        <taxon>Collybia</taxon>
    </lineage>
</organism>
<protein>
    <recommendedName>
        <fullName evidence="3">F-box protein</fullName>
    </recommendedName>
</protein>
<gene>
    <name evidence="1" type="ORF">BDZ94DRAFT_1176304</name>
</gene>
<dbReference type="Gene3D" id="3.80.10.10">
    <property type="entry name" value="Ribonuclease Inhibitor"/>
    <property type="match status" value="1"/>
</dbReference>
<proteinExistence type="predicted"/>